<proteinExistence type="predicted"/>
<dbReference type="OrthoDB" id="827255at2"/>
<dbReference type="Proteomes" id="UP000231960">
    <property type="component" value="Unassembled WGS sequence"/>
</dbReference>
<sequence>MTTITVDKRTKAGKLLLEMAKLLAEKNKDVIITENEKSRYNKETEKAIKEAKSGIGLIEAESVDELFEKLKS</sequence>
<evidence type="ECO:0000313" key="1">
    <source>
        <dbReference type="EMBL" id="PJR04178.1"/>
    </source>
</evidence>
<reference evidence="1 2" key="1">
    <citation type="submission" date="2017-06" db="EMBL/GenBank/DDBJ databases">
        <title>Description of Avrilella dinanensis gen. nov. sp. nov.</title>
        <authorList>
            <person name="Leyer C."/>
            <person name="Sassi M."/>
            <person name="Minet J."/>
            <person name="Kayal S."/>
            <person name="Cattoir V."/>
        </authorList>
    </citation>
    <scope>NUCLEOTIDE SEQUENCE [LARGE SCALE GENOMIC DNA]</scope>
    <source>
        <strain evidence="1 2">UR159</strain>
    </source>
</reference>
<evidence type="ECO:0000313" key="2">
    <source>
        <dbReference type="Proteomes" id="UP000231960"/>
    </source>
</evidence>
<gene>
    <name evidence="1" type="ORF">CDL10_06305</name>
</gene>
<dbReference type="RefSeq" id="WP_100677741.1">
    <property type="nucleotide sequence ID" value="NZ_NIPO01000001.1"/>
</dbReference>
<protein>
    <submittedName>
        <fullName evidence="1">Uncharacterized protein</fullName>
    </submittedName>
</protein>
<organism evidence="1 2">
    <name type="scientific">Avrilella dinanensis</name>
    <dbReference type="NCBI Taxonomy" id="2008672"/>
    <lineage>
        <taxon>Bacteria</taxon>
        <taxon>Pseudomonadati</taxon>
        <taxon>Bacteroidota</taxon>
        <taxon>Flavobacteriia</taxon>
        <taxon>Flavobacteriales</taxon>
        <taxon>Flavobacteriaceae</taxon>
        <taxon>Avrilella</taxon>
    </lineage>
</organism>
<comment type="caution">
    <text evidence="1">The sequence shown here is derived from an EMBL/GenBank/DDBJ whole genome shotgun (WGS) entry which is preliminary data.</text>
</comment>
<dbReference type="AlphaFoldDB" id="A0A2M9R5N7"/>
<accession>A0A2M9R5N7</accession>
<name>A0A2M9R5N7_9FLAO</name>
<keyword evidence="2" id="KW-1185">Reference proteome</keyword>
<dbReference type="EMBL" id="NIPO01000001">
    <property type="protein sequence ID" value="PJR04178.1"/>
    <property type="molecule type" value="Genomic_DNA"/>
</dbReference>